<dbReference type="Pfam" id="PF04464">
    <property type="entry name" value="Glyphos_transf"/>
    <property type="match status" value="1"/>
</dbReference>
<dbReference type="EMBL" id="DTPI01000002">
    <property type="protein sequence ID" value="HGE65538.1"/>
    <property type="molecule type" value="Genomic_DNA"/>
</dbReference>
<sequence>MIVIYSAYYLEEGDQYGYGLLARLNAASILLHTKTGIISKVLSRTALIGRCLFDRGVLVTQSGHRIMSVLKKMNFKVVYLNHGWGTKRTPPHLVSKNRRELKGYRWLRMYTDYVICYSDFDKTYFLRHPLIDDLPMPEFVPLGHPRNDFLVKNKDNAEYKSEVRKKLGLPIDAKVILIAPTFRDIPQYNAEIANLYQEELEKLQRCLDERVYVLYRPHHYMVDLKYLKWKNIIVCDSSSFPDPRPLMLASDMLVTDYSSIFVDYLLLERPMAFFQPDIEKYQEVRGLVIDPDNKVHMPGPKLRSLKEMLDLSENDFAAYDLEVSKKFFHKFTDGAATERVSNFINNLLRTL</sequence>
<dbReference type="PANTHER" id="PTHR37316">
    <property type="entry name" value="TEICHOIC ACID GLYCEROL-PHOSPHATE PRIMASE"/>
    <property type="match status" value="1"/>
</dbReference>
<dbReference type="GO" id="GO:0016020">
    <property type="term" value="C:membrane"/>
    <property type="evidence" value="ECO:0007669"/>
    <property type="project" value="InterPro"/>
</dbReference>
<organism evidence="1">
    <name type="scientific">Geoglobus ahangari</name>
    <dbReference type="NCBI Taxonomy" id="113653"/>
    <lineage>
        <taxon>Archaea</taxon>
        <taxon>Methanobacteriati</taxon>
        <taxon>Methanobacteriota</taxon>
        <taxon>Archaeoglobi</taxon>
        <taxon>Archaeoglobales</taxon>
        <taxon>Archaeoglobaceae</taxon>
        <taxon>Geoglobus</taxon>
    </lineage>
</organism>
<proteinExistence type="predicted"/>
<reference evidence="1" key="1">
    <citation type="journal article" date="2020" name="mSystems">
        <title>Genome- and Community-Level Interaction Insights into Carbon Utilization and Element Cycling Functions of Hydrothermarchaeota in Hydrothermal Sediment.</title>
        <authorList>
            <person name="Zhou Z."/>
            <person name="Liu Y."/>
            <person name="Xu W."/>
            <person name="Pan J."/>
            <person name="Luo Z.H."/>
            <person name="Li M."/>
        </authorList>
    </citation>
    <scope>NUCLEOTIDE SEQUENCE [LARGE SCALE GENOMIC DNA]</scope>
    <source>
        <strain evidence="1">SpSt-97</strain>
    </source>
</reference>
<accession>A0A7C3YD58</accession>
<dbReference type="GO" id="GO:0047355">
    <property type="term" value="F:CDP-glycerol glycerophosphotransferase activity"/>
    <property type="evidence" value="ECO:0007669"/>
    <property type="project" value="InterPro"/>
</dbReference>
<dbReference type="PANTHER" id="PTHR37316:SF3">
    <property type="entry name" value="TEICHOIC ACID GLYCEROL-PHOSPHATE TRANSFERASE"/>
    <property type="match status" value="1"/>
</dbReference>
<dbReference type="SUPFAM" id="SSF53756">
    <property type="entry name" value="UDP-Glycosyltransferase/glycogen phosphorylase"/>
    <property type="match status" value="1"/>
</dbReference>
<dbReference type="InterPro" id="IPR043148">
    <property type="entry name" value="TagF_C"/>
</dbReference>
<dbReference type="InterPro" id="IPR051612">
    <property type="entry name" value="Teichoic_Acid_Biosynth"/>
</dbReference>
<protein>
    <submittedName>
        <fullName evidence="1">Uncharacterized protein</fullName>
    </submittedName>
</protein>
<dbReference type="AlphaFoldDB" id="A0A7C3YD58"/>
<dbReference type="Gene3D" id="3.40.50.12580">
    <property type="match status" value="1"/>
</dbReference>
<comment type="caution">
    <text evidence="1">The sequence shown here is derived from an EMBL/GenBank/DDBJ whole genome shotgun (WGS) entry which is preliminary data.</text>
</comment>
<name>A0A7C3YD58_9EURY</name>
<evidence type="ECO:0000313" key="1">
    <source>
        <dbReference type="EMBL" id="HGE65538.1"/>
    </source>
</evidence>
<dbReference type="InterPro" id="IPR007554">
    <property type="entry name" value="Glycerophosphate_synth"/>
</dbReference>
<gene>
    <name evidence="1" type="ORF">ENX77_00115</name>
</gene>